<comment type="caution">
    <text evidence="1">The sequence shown here is derived from an EMBL/GenBank/DDBJ whole genome shotgun (WGS) entry which is preliminary data.</text>
</comment>
<sequence>MDDKQFREFGKAAIDYIADYNENLRDRDVLPDVQPGYLSKLIPHTAPEKPETWQQVLDDVERFIMPGVTHWNSPRFHAYYPTANSYPAIVGEIMSAGLGSIGFSWITSPACTELEMITMDWLGKLLGLPEKFLNSSPGYGGGVIQGTASEALLVALMAARETTVNRLMAEQDEMDEGAIRSKLIAYSSDQSNSSVEKGGRLGAMKMRLLPVDEQCSLRGSTFLEAVERDIKAGLIPCYAVITLGTTPTCAFDNLQEIGPICKKYNIWLHIDAAYAGAAFVCPEYQHLMAGIEYADSFNFNPHKWLLVNFDCSAFWVKDYRLLEESFNVDRIYLANNKQGNAYDYRHWQIPLGRRFRALKLWFVLRLYGAEGLRQYIRHTITLGKNFEELVRKDDRFEVLLEASMGLVCFRLRGEDHLTRQLLDRLMERRKIYVIPGGYQNKLCMRFVVCSRFTLQADIEFAWDEISSQASEILSTISQSNGSSVDHDVPSKITNGMTSKMKGLEMKNEQDRNTNKLM</sequence>
<protein>
    <submittedName>
        <fullName evidence="1">Uncharacterized protein</fullName>
    </submittedName>
</protein>
<accession>A0ACC2P7B9</accession>
<evidence type="ECO:0000313" key="1">
    <source>
        <dbReference type="EMBL" id="KAJ8679479.1"/>
    </source>
</evidence>
<name>A0ACC2P7B9_9HYME</name>
<gene>
    <name evidence="1" type="ORF">QAD02_015266</name>
</gene>
<evidence type="ECO:0000313" key="2">
    <source>
        <dbReference type="Proteomes" id="UP001239111"/>
    </source>
</evidence>
<reference evidence="1" key="1">
    <citation type="submission" date="2023-04" db="EMBL/GenBank/DDBJ databases">
        <title>A chromosome-level genome assembly of the parasitoid wasp Eretmocerus hayati.</title>
        <authorList>
            <person name="Zhong Y."/>
            <person name="Liu S."/>
            <person name="Liu Y."/>
        </authorList>
    </citation>
    <scope>NUCLEOTIDE SEQUENCE</scope>
    <source>
        <strain evidence="1">ZJU_SS_LIU_2023</strain>
    </source>
</reference>
<dbReference type="Proteomes" id="UP001239111">
    <property type="component" value="Chromosome 2"/>
</dbReference>
<dbReference type="EMBL" id="CM056742">
    <property type="protein sequence ID" value="KAJ8679479.1"/>
    <property type="molecule type" value="Genomic_DNA"/>
</dbReference>
<organism evidence="1 2">
    <name type="scientific">Eretmocerus hayati</name>
    <dbReference type="NCBI Taxonomy" id="131215"/>
    <lineage>
        <taxon>Eukaryota</taxon>
        <taxon>Metazoa</taxon>
        <taxon>Ecdysozoa</taxon>
        <taxon>Arthropoda</taxon>
        <taxon>Hexapoda</taxon>
        <taxon>Insecta</taxon>
        <taxon>Pterygota</taxon>
        <taxon>Neoptera</taxon>
        <taxon>Endopterygota</taxon>
        <taxon>Hymenoptera</taxon>
        <taxon>Apocrita</taxon>
        <taxon>Proctotrupomorpha</taxon>
        <taxon>Chalcidoidea</taxon>
        <taxon>Aphelinidae</taxon>
        <taxon>Aphelininae</taxon>
        <taxon>Eretmocerus</taxon>
    </lineage>
</organism>
<keyword evidence="2" id="KW-1185">Reference proteome</keyword>
<proteinExistence type="predicted"/>